<evidence type="ECO:0000259" key="17">
    <source>
        <dbReference type="PROSITE" id="PS50221"/>
    </source>
</evidence>
<dbReference type="GeneTree" id="ENSGT00940000158252"/>
<dbReference type="Ensembl" id="ENSECRT00000020304.1">
    <property type="protein sequence ID" value="ENSECRP00000019882.1"/>
    <property type="gene ID" value="ENSECRG00000013335.1"/>
</dbReference>
<dbReference type="InterPro" id="IPR032471">
    <property type="entry name" value="AGRL2-4_GAIN_subdom_A"/>
</dbReference>
<dbReference type="InterPro" id="IPR017983">
    <property type="entry name" value="GPCR_2_secretin-like_CS"/>
</dbReference>
<evidence type="ECO:0000259" key="16">
    <source>
        <dbReference type="PROSITE" id="PS50026"/>
    </source>
</evidence>
<dbReference type="SUPFAM" id="SSF57184">
    <property type="entry name" value="Growth factor receptor domain"/>
    <property type="match status" value="1"/>
</dbReference>
<evidence type="ECO:0000256" key="1">
    <source>
        <dbReference type="ARBA" id="ARBA00004651"/>
    </source>
</evidence>
<reference evidence="19" key="3">
    <citation type="submission" date="2025-09" db="UniProtKB">
        <authorList>
            <consortium name="Ensembl"/>
        </authorList>
    </citation>
    <scope>IDENTIFICATION</scope>
</reference>
<dbReference type="Gene3D" id="2.10.25.10">
    <property type="entry name" value="Laminin"/>
    <property type="match status" value="3"/>
</dbReference>
<dbReference type="InterPro" id="IPR000203">
    <property type="entry name" value="GPS"/>
</dbReference>
<dbReference type="PROSITE" id="PS01186">
    <property type="entry name" value="EGF_2"/>
    <property type="match status" value="1"/>
</dbReference>
<feature type="domain" description="EGF-like" evidence="16">
    <location>
        <begin position="115"/>
        <end position="152"/>
    </location>
</feature>
<dbReference type="SUPFAM" id="SSF57196">
    <property type="entry name" value="EGF/Laminin"/>
    <property type="match status" value="1"/>
</dbReference>
<evidence type="ECO:0000256" key="5">
    <source>
        <dbReference type="ARBA" id="ARBA00022692"/>
    </source>
</evidence>
<keyword evidence="4 13" id="KW-0245">EGF-like domain</keyword>
<feature type="domain" description="GAIN-B" evidence="17">
    <location>
        <begin position="300"/>
        <end position="476"/>
    </location>
</feature>
<feature type="signal peptide" evidence="15">
    <location>
        <begin position="1"/>
        <end position="27"/>
    </location>
</feature>
<organism evidence="19 20">
    <name type="scientific">Erpetoichthys calabaricus</name>
    <name type="common">Rope fish</name>
    <name type="synonym">Calamoichthys calabaricus</name>
    <dbReference type="NCBI Taxonomy" id="27687"/>
    <lineage>
        <taxon>Eukaryota</taxon>
        <taxon>Metazoa</taxon>
        <taxon>Chordata</taxon>
        <taxon>Craniata</taxon>
        <taxon>Vertebrata</taxon>
        <taxon>Euteleostomi</taxon>
        <taxon>Actinopterygii</taxon>
        <taxon>Polypteriformes</taxon>
        <taxon>Polypteridae</taxon>
        <taxon>Erpetoichthys</taxon>
    </lineage>
</organism>
<keyword evidence="8" id="KW-0106">Calcium</keyword>
<gene>
    <name evidence="19" type="primary">adgrl4</name>
</gene>
<feature type="domain" description="G-protein coupled receptors family 2 profile 2" evidence="18">
    <location>
        <begin position="484"/>
        <end position="725"/>
    </location>
</feature>
<evidence type="ECO:0000256" key="12">
    <source>
        <dbReference type="ARBA" id="ARBA00070293"/>
    </source>
</evidence>
<dbReference type="PROSITE" id="PS50221">
    <property type="entry name" value="GAIN_B"/>
    <property type="match status" value="1"/>
</dbReference>
<evidence type="ECO:0000256" key="9">
    <source>
        <dbReference type="ARBA" id="ARBA00022989"/>
    </source>
</evidence>
<dbReference type="InterPro" id="IPR017981">
    <property type="entry name" value="GPCR_2-like_7TM"/>
</dbReference>
<dbReference type="GO" id="GO:0007189">
    <property type="term" value="P:adenylate cyclase-activating G protein-coupled receptor signaling pathway"/>
    <property type="evidence" value="ECO:0007669"/>
    <property type="project" value="TreeGrafter"/>
</dbReference>
<dbReference type="GO" id="GO:0007166">
    <property type="term" value="P:cell surface receptor signaling pathway"/>
    <property type="evidence" value="ECO:0007669"/>
    <property type="project" value="InterPro"/>
</dbReference>
<dbReference type="PRINTS" id="PR00249">
    <property type="entry name" value="GPCRSECRETIN"/>
</dbReference>
<feature type="chain" id="PRO_5034423068" description="Adhesion G protein-coupled receptor L4" evidence="15">
    <location>
        <begin position="28"/>
        <end position="747"/>
    </location>
</feature>
<feature type="transmembrane region" description="Helical" evidence="14">
    <location>
        <begin position="628"/>
        <end position="651"/>
    </location>
</feature>
<dbReference type="GO" id="GO:0005509">
    <property type="term" value="F:calcium ion binding"/>
    <property type="evidence" value="ECO:0007669"/>
    <property type="project" value="InterPro"/>
</dbReference>
<dbReference type="SMART" id="SM00303">
    <property type="entry name" value="GPS"/>
    <property type="match status" value="1"/>
</dbReference>
<dbReference type="InterPro" id="IPR049883">
    <property type="entry name" value="NOTCH1_EGF-like"/>
</dbReference>
<dbReference type="GO" id="GO:0004930">
    <property type="term" value="F:G protein-coupled receptor activity"/>
    <property type="evidence" value="ECO:0007669"/>
    <property type="project" value="InterPro"/>
</dbReference>
<comment type="subcellular location">
    <subcellularLocation>
        <location evidence="1">Cell membrane</location>
        <topology evidence="1">Multi-pass membrane protein</topology>
    </subcellularLocation>
</comment>
<evidence type="ECO:0000256" key="6">
    <source>
        <dbReference type="ARBA" id="ARBA00022729"/>
    </source>
</evidence>
<feature type="domain" description="EGF-like" evidence="16">
    <location>
        <begin position="65"/>
        <end position="100"/>
    </location>
</feature>
<dbReference type="CDD" id="cd00054">
    <property type="entry name" value="EGF_CA"/>
    <property type="match status" value="2"/>
</dbReference>
<evidence type="ECO:0000259" key="18">
    <source>
        <dbReference type="PROSITE" id="PS50261"/>
    </source>
</evidence>
<keyword evidence="5 14" id="KW-0812">Transmembrane</keyword>
<evidence type="ECO:0000313" key="20">
    <source>
        <dbReference type="Proteomes" id="UP000694620"/>
    </source>
</evidence>
<dbReference type="PANTHER" id="PTHR12011">
    <property type="entry name" value="ADHESION G-PROTEIN COUPLED RECEPTOR"/>
    <property type="match status" value="1"/>
</dbReference>
<evidence type="ECO:0000256" key="14">
    <source>
        <dbReference type="SAM" id="Phobius"/>
    </source>
</evidence>
<keyword evidence="7" id="KW-0677">Repeat</keyword>
<evidence type="ECO:0000256" key="11">
    <source>
        <dbReference type="ARBA" id="ARBA00023157"/>
    </source>
</evidence>
<comment type="caution">
    <text evidence="13">Lacks conserved residue(s) required for the propagation of feature annotation.</text>
</comment>
<dbReference type="Pfam" id="PF00002">
    <property type="entry name" value="7tm_2"/>
    <property type="match status" value="1"/>
</dbReference>
<dbReference type="PROSITE" id="PS00650">
    <property type="entry name" value="G_PROTEIN_RECEP_F2_2"/>
    <property type="match status" value="1"/>
</dbReference>
<accession>A0A8C4SR30</accession>
<dbReference type="InterPro" id="IPR057244">
    <property type="entry name" value="GAIN_B"/>
</dbReference>
<dbReference type="Proteomes" id="UP000694620">
    <property type="component" value="Chromosome 10"/>
</dbReference>
<reference evidence="19" key="2">
    <citation type="submission" date="2025-08" db="UniProtKB">
        <authorList>
            <consortium name="Ensembl"/>
        </authorList>
    </citation>
    <scope>IDENTIFICATION</scope>
</reference>
<feature type="transmembrane region" description="Helical" evidence="14">
    <location>
        <begin position="522"/>
        <end position="541"/>
    </location>
</feature>
<dbReference type="InterPro" id="IPR000832">
    <property type="entry name" value="GPCR_2_secretin-like"/>
</dbReference>
<feature type="transmembrane region" description="Helical" evidence="14">
    <location>
        <begin position="703"/>
        <end position="724"/>
    </location>
</feature>
<dbReference type="SMART" id="SM00181">
    <property type="entry name" value="EGF"/>
    <property type="match status" value="3"/>
</dbReference>
<evidence type="ECO:0000256" key="8">
    <source>
        <dbReference type="ARBA" id="ARBA00022837"/>
    </source>
</evidence>
<dbReference type="FunFam" id="2.10.25.10:FF:000586">
    <property type="entry name" value="EGF, latrophilin seven transmembrane domain-containing protein 1"/>
    <property type="match status" value="1"/>
</dbReference>
<feature type="transmembrane region" description="Helical" evidence="14">
    <location>
        <begin position="677"/>
        <end position="697"/>
    </location>
</feature>
<evidence type="ECO:0000256" key="15">
    <source>
        <dbReference type="SAM" id="SignalP"/>
    </source>
</evidence>
<dbReference type="Pfam" id="PF01825">
    <property type="entry name" value="GPS"/>
    <property type="match status" value="1"/>
</dbReference>
<dbReference type="PANTHER" id="PTHR12011:SF59">
    <property type="entry name" value="ADHESION G PROTEIN-COUPLED RECEPTOR L4"/>
    <property type="match status" value="1"/>
</dbReference>
<reference evidence="19" key="1">
    <citation type="submission" date="2021-06" db="EMBL/GenBank/DDBJ databases">
        <authorList>
            <consortium name="Wellcome Sanger Institute Data Sharing"/>
        </authorList>
    </citation>
    <scope>NUCLEOTIDE SEQUENCE [LARGE SCALE GENOMIC DNA]</scope>
</reference>
<dbReference type="InterPro" id="IPR018097">
    <property type="entry name" value="EGF_Ca-bd_CS"/>
</dbReference>
<dbReference type="SMART" id="SM00179">
    <property type="entry name" value="EGF_CA"/>
    <property type="match status" value="2"/>
</dbReference>
<keyword evidence="3" id="KW-1003">Cell membrane</keyword>
<dbReference type="GO" id="GO:0005886">
    <property type="term" value="C:plasma membrane"/>
    <property type="evidence" value="ECO:0007669"/>
    <property type="project" value="UniProtKB-SubCell"/>
</dbReference>
<dbReference type="PROSITE" id="PS50026">
    <property type="entry name" value="EGF_3"/>
    <property type="match status" value="2"/>
</dbReference>
<dbReference type="InterPro" id="IPR000152">
    <property type="entry name" value="EGF-type_Asp/Asn_hydroxyl_site"/>
</dbReference>
<dbReference type="InterPro" id="IPR046338">
    <property type="entry name" value="GAIN_dom_sf"/>
</dbReference>
<dbReference type="InterPro" id="IPR009030">
    <property type="entry name" value="Growth_fac_rcpt_cys_sf"/>
</dbReference>
<keyword evidence="6 15" id="KW-0732">Signal</keyword>
<keyword evidence="11" id="KW-1015">Disulfide bond</keyword>
<proteinExistence type="inferred from homology"/>
<feature type="transmembrane region" description="Helical" evidence="14">
    <location>
        <begin position="553"/>
        <end position="581"/>
    </location>
</feature>
<evidence type="ECO:0000256" key="13">
    <source>
        <dbReference type="PROSITE-ProRule" id="PRU00076"/>
    </source>
</evidence>
<keyword evidence="9 14" id="KW-1133">Transmembrane helix</keyword>
<dbReference type="Pfam" id="PF16489">
    <property type="entry name" value="GAIN"/>
    <property type="match status" value="1"/>
</dbReference>
<dbReference type="Gene3D" id="1.20.1070.10">
    <property type="entry name" value="Rhodopsin 7-helix transmembrane proteins"/>
    <property type="match status" value="1"/>
</dbReference>
<name>A0A8C4SR30_ERPCA</name>
<dbReference type="Pfam" id="PF07645">
    <property type="entry name" value="EGF_CA"/>
    <property type="match status" value="2"/>
</dbReference>
<dbReference type="Gene3D" id="2.60.220.50">
    <property type="match status" value="1"/>
</dbReference>
<dbReference type="InterPro" id="IPR001881">
    <property type="entry name" value="EGF-like_Ca-bd_dom"/>
</dbReference>
<evidence type="ECO:0000256" key="10">
    <source>
        <dbReference type="ARBA" id="ARBA00023136"/>
    </source>
</evidence>
<evidence type="ECO:0000256" key="3">
    <source>
        <dbReference type="ARBA" id="ARBA00022475"/>
    </source>
</evidence>
<feature type="transmembrane region" description="Helical" evidence="14">
    <location>
        <begin position="590"/>
        <end position="608"/>
    </location>
</feature>
<dbReference type="PROSITE" id="PS01187">
    <property type="entry name" value="EGF_CA"/>
    <property type="match status" value="2"/>
</dbReference>
<dbReference type="PROSITE" id="PS50261">
    <property type="entry name" value="G_PROTEIN_RECEP_F2_4"/>
    <property type="match status" value="1"/>
</dbReference>
<feature type="transmembrane region" description="Helical" evidence="14">
    <location>
        <begin position="490"/>
        <end position="510"/>
    </location>
</feature>
<comment type="similarity">
    <text evidence="2">Belongs to the G-protein coupled receptor 2 family. Adhesion G-protein coupled receptor (ADGR) subfamily.</text>
</comment>
<keyword evidence="20" id="KW-1185">Reference proteome</keyword>
<sequence>MESVVRFPTKFVIMAACFSSLIAPYRAAAFCNACHVNATCTNYNGSEGCYCKAGFTGDGNTFCQDDDECVNATQICGEFANCTNTVGSYYCTCKSGFKSTGKMDFVPNDGTQCQDFNECEISEFCGLNTKCQNTKGSFVCSCMKGFVSSTGVQTFHPRDHINCTENPKKYCHLNQTCVQLTINRTIEQMGSIKNPQLLLQEITNLTSGDVTPVEMISYVEVLSQSASSLSALNEKEPDKEAQTDTTIKAFVKTVNSLVEKKELSVWQEIDKESRKRSATKLLHTVEQAALGIAKNFKKTTQTEVNESDMALKIYVFNSHQEKHMQPHFNVGGDLIEIFPKESKTSNSNGNVAIVFVRYTSMDSILMLPNDPEDTKDFHSGPLDDYTIGSQIVAAAFTAHPEQAFSFDHVTFSLKHSQPSSPDSVTQCAFWNYLSNLTKGHWSTEGCKRTYTNGTHTGCRCTHLTHFAILMSSGRADMMAHYSILTRITQLGIIISLICLSMCIFTFCFFSEIQSTRITIHKNLCCSLFLAEFIFLVGINMNTNKLLCSVVAGLLHYFFLAAFAWMCVEGIHLYLIVVGVIYNKGFLHRNFYIFGYGSPAVVVGISAFLGYKYYGTSKVCWLSTENNFIWSFIGPACLIILVNLLAFGVIIYKVFHHTAVKKPEVSCYENIVSCARGALALLFLLGATWTFGVLHVVYESEVTAYFFTIFNAFQGMFIFIFLCVLSRKIQDEYYRLFKNVPCCFQCLR</sequence>
<evidence type="ECO:0000313" key="19">
    <source>
        <dbReference type="Ensembl" id="ENSECRP00000019882.1"/>
    </source>
</evidence>
<dbReference type="AlphaFoldDB" id="A0A8C4SR30"/>
<dbReference type="FunFam" id="2.10.25.10:FF:000038">
    <property type="entry name" value="Fibrillin 2"/>
    <property type="match status" value="1"/>
</dbReference>
<evidence type="ECO:0000256" key="7">
    <source>
        <dbReference type="ARBA" id="ARBA00022737"/>
    </source>
</evidence>
<keyword evidence="10 14" id="KW-0472">Membrane</keyword>
<dbReference type="FunFam" id="1.20.1070.10:FF:000064">
    <property type="entry name" value="adhesion G protein-coupled receptor L4 isoform X1"/>
    <property type="match status" value="1"/>
</dbReference>
<evidence type="ECO:0000256" key="4">
    <source>
        <dbReference type="ARBA" id="ARBA00022536"/>
    </source>
</evidence>
<evidence type="ECO:0000256" key="2">
    <source>
        <dbReference type="ARBA" id="ARBA00007343"/>
    </source>
</evidence>
<dbReference type="PROSITE" id="PS00010">
    <property type="entry name" value="ASX_HYDROXYL"/>
    <property type="match status" value="2"/>
</dbReference>
<dbReference type="InterPro" id="IPR000742">
    <property type="entry name" value="EGF"/>
</dbReference>
<protein>
    <recommendedName>
        <fullName evidence="12">Adhesion G protein-coupled receptor L4</fullName>
    </recommendedName>
</protein>